<feature type="transmembrane region" description="Helical" evidence="1">
    <location>
        <begin position="42"/>
        <end position="67"/>
    </location>
</feature>
<name>A0A9X1RPZ3_9BURK</name>
<keyword evidence="1" id="KW-0472">Membrane</keyword>
<accession>A0A9X1RPZ3</accession>
<keyword evidence="1" id="KW-1133">Transmembrane helix</keyword>
<organism evidence="2 3">
    <name type="scientific">Paraburkholderia tagetis</name>
    <dbReference type="NCBI Taxonomy" id="2913261"/>
    <lineage>
        <taxon>Bacteria</taxon>
        <taxon>Pseudomonadati</taxon>
        <taxon>Pseudomonadota</taxon>
        <taxon>Betaproteobacteria</taxon>
        <taxon>Burkholderiales</taxon>
        <taxon>Burkholderiaceae</taxon>
        <taxon>Paraburkholderia</taxon>
    </lineage>
</organism>
<reference evidence="2" key="1">
    <citation type="submission" date="2022-01" db="EMBL/GenBank/DDBJ databases">
        <title>Genome sequence and assembly of Parabukholderia sp. RG36.</title>
        <authorList>
            <person name="Chhetri G."/>
        </authorList>
    </citation>
    <scope>NUCLEOTIDE SEQUENCE</scope>
    <source>
        <strain evidence="2">RG36</strain>
    </source>
</reference>
<dbReference type="Proteomes" id="UP001139308">
    <property type="component" value="Unassembled WGS sequence"/>
</dbReference>
<evidence type="ECO:0000313" key="3">
    <source>
        <dbReference type="Proteomes" id="UP001139308"/>
    </source>
</evidence>
<evidence type="ECO:0000256" key="1">
    <source>
        <dbReference type="SAM" id="Phobius"/>
    </source>
</evidence>
<proteinExistence type="predicted"/>
<dbReference type="EMBL" id="JAKLJA010000006">
    <property type="protein sequence ID" value="MCG5073797.1"/>
    <property type="molecule type" value="Genomic_DNA"/>
</dbReference>
<keyword evidence="1" id="KW-0812">Transmembrane</keyword>
<comment type="caution">
    <text evidence="2">The sequence shown here is derived from an EMBL/GenBank/DDBJ whole genome shotgun (WGS) entry which is preliminary data.</text>
</comment>
<sequence length="68" mass="7429">MDTLISAHGFVIPLAMLCAAVILLAPFLEAPPRRTVAQRRSYAVVAIMVGSPLLMVGLLYLVVRFLFD</sequence>
<keyword evidence="3" id="KW-1185">Reference proteome</keyword>
<dbReference type="AlphaFoldDB" id="A0A9X1RPZ3"/>
<protein>
    <submittedName>
        <fullName evidence="2">Uncharacterized protein</fullName>
    </submittedName>
</protein>
<dbReference type="RefSeq" id="WP_238463572.1">
    <property type="nucleotide sequence ID" value="NZ_JAKLJA010000006.1"/>
</dbReference>
<gene>
    <name evidence="2" type="ORF">L5014_10565</name>
</gene>
<evidence type="ECO:0000313" key="2">
    <source>
        <dbReference type="EMBL" id="MCG5073797.1"/>
    </source>
</evidence>
<feature type="transmembrane region" description="Helical" evidence="1">
    <location>
        <begin position="6"/>
        <end position="30"/>
    </location>
</feature>